<evidence type="ECO:0000313" key="2">
    <source>
        <dbReference type="EMBL" id="MDQ0906963.1"/>
    </source>
</evidence>
<reference evidence="2" key="1">
    <citation type="submission" date="2023-07" db="EMBL/GenBank/DDBJ databases">
        <title>Comparative genomics of wheat-associated soil bacteria to identify genetic determinants of phenazine resistance.</title>
        <authorList>
            <person name="Mouncey N."/>
        </authorList>
    </citation>
    <scope>NUCLEOTIDE SEQUENCE</scope>
    <source>
        <strain evidence="2">V4I22</strain>
    </source>
</reference>
<feature type="signal peptide" evidence="1">
    <location>
        <begin position="1"/>
        <end position="16"/>
    </location>
</feature>
<keyword evidence="1" id="KW-0732">Signal</keyword>
<feature type="chain" id="PRO_5043465567" description="Hyaluronoglucosaminidase" evidence="1">
    <location>
        <begin position="17"/>
        <end position="237"/>
    </location>
</feature>
<dbReference type="InterPro" id="IPR006311">
    <property type="entry name" value="TAT_signal"/>
</dbReference>
<organism evidence="2 3">
    <name type="scientific">Streptomyces canus</name>
    <dbReference type="NCBI Taxonomy" id="58343"/>
    <lineage>
        <taxon>Bacteria</taxon>
        <taxon>Bacillati</taxon>
        <taxon>Actinomycetota</taxon>
        <taxon>Actinomycetes</taxon>
        <taxon>Kitasatosporales</taxon>
        <taxon>Streptomycetaceae</taxon>
        <taxon>Streptomyces</taxon>
        <taxon>Streptomyces aurantiacus group</taxon>
    </lineage>
</organism>
<accession>A0AAW8FBK4</accession>
<evidence type="ECO:0000256" key="1">
    <source>
        <dbReference type="SAM" id="SignalP"/>
    </source>
</evidence>
<dbReference type="PROSITE" id="PS51318">
    <property type="entry name" value="TAT"/>
    <property type="match status" value="1"/>
</dbReference>
<name>A0AAW8FBK4_9ACTN</name>
<dbReference type="RefSeq" id="WP_306975186.1">
    <property type="nucleotide sequence ID" value="NZ_JAUSZV010000005.1"/>
</dbReference>
<protein>
    <recommendedName>
        <fullName evidence="4">Hyaluronoglucosaminidase</fullName>
    </recommendedName>
</protein>
<dbReference type="EMBL" id="JAUSZV010000005">
    <property type="protein sequence ID" value="MDQ0906963.1"/>
    <property type="molecule type" value="Genomic_DNA"/>
</dbReference>
<sequence>MAVGRRLFLGAFTAGAVTVAANGTEAVAVGDYTDYTAPARFWTQSTTAHAVTAVMAATSGAGAALNVASKNPQTSALNVTGVETARGTVKITHDGYVDGSDADGSALSIDLQTHGVTDQSGGTAAQGIFVTATSGATKGALLVLRNNKGLDDLVVKGSGRVGIGVGRGDTPQSQLHVVQVAQDAASAILAEGAVRLADVTAAPSNAPAALGGGSLYAQGGALYWKGGSGKVTLLAPA</sequence>
<dbReference type="GO" id="GO:0045227">
    <property type="term" value="P:capsule polysaccharide biosynthetic process"/>
    <property type="evidence" value="ECO:0007669"/>
    <property type="project" value="InterPro"/>
</dbReference>
<dbReference type="GO" id="GO:0004415">
    <property type="term" value="F:hyalurononglucosaminidase activity"/>
    <property type="evidence" value="ECO:0007669"/>
    <property type="project" value="InterPro"/>
</dbReference>
<dbReference type="InterPro" id="IPR009860">
    <property type="entry name" value="Hyaluronidase_bac"/>
</dbReference>
<evidence type="ECO:0008006" key="4">
    <source>
        <dbReference type="Google" id="ProtNLM"/>
    </source>
</evidence>
<proteinExistence type="predicted"/>
<evidence type="ECO:0000313" key="3">
    <source>
        <dbReference type="Proteomes" id="UP001234216"/>
    </source>
</evidence>
<comment type="caution">
    <text evidence="2">The sequence shown here is derived from an EMBL/GenBank/DDBJ whole genome shotgun (WGS) entry which is preliminary data.</text>
</comment>
<gene>
    <name evidence="2" type="ORF">QFZ22_002948</name>
</gene>
<dbReference type="AlphaFoldDB" id="A0AAW8FBK4"/>
<dbReference type="SUPFAM" id="SSF69349">
    <property type="entry name" value="Phage fibre proteins"/>
    <property type="match status" value="1"/>
</dbReference>
<dbReference type="Pfam" id="PF07212">
    <property type="entry name" value="Hyaluronidase_1"/>
    <property type="match status" value="1"/>
</dbReference>
<dbReference type="Proteomes" id="UP001234216">
    <property type="component" value="Unassembled WGS sequence"/>
</dbReference>